<dbReference type="EMBL" id="JBDJOF010000022">
    <property type="protein sequence ID" value="MEN5390564.1"/>
    <property type="molecule type" value="Genomic_DNA"/>
</dbReference>
<keyword evidence="2" id="KW-0732">Signal</keyword>
<dbReference type="RefSeq" id="WP_346469805.1">
    <property type="nucleotide sequence ID" value="NZ_JBDJOF010000022.1"/>
</dbReference>
<name>A0ABV0C8C4_9GAMM</name>
<dbReference type="Proteomes" id="UP001400166">
    <property type="component" value="Unassembled WGS sequence"/>
</dbReference>
<gene>
    <name evidence="3" type="ORF">ABE587_12130</name>
</gene>
<sequence>MQHARQGAVALLALAIASFPASAQAPAETKPGFFRQLGKSLKDAGQQAIGAKPAAGGANAAGPLYTPVSGAGRINGLFKNENHQSAQQGRLDWPRVALTYKEWGANLPCWTVEARIWTTPTASTIETFRACADAPLTIQDDLGEEAELNSNARAKATTDLMAGLRVRAGKPNTGDDRTTGPTPPREPFNVRTTREGAAWQARKVALSAAWVSGFLRADDLYPGPSGMLTPFRDTRMWIAGFDPAGNRDK</sequence>
<organism evidence="3 4">
    <name type="scientific">Stenotrophomonas hibiscicola</name>
    <dbReference type="NCBI Taxonomy" id="86189"/>
    <lineage>
        <taxon>Bacteria</taxon>
        <taxon>Pseudomonadati</taxon>
        <taxon>Pseudomonadota</taxon>
        <taxon>Gammaproteobacteria</taxon>
        <taxon>Lysobacterales</taxon>
        <taxon>Lysobacteraceae</taxon>
        <taxon>Stenotrophomonas</taxon>
        <taxon>Stenotrophomonas maltophilia group</taxon>
    </lineage>
</organism>
<evidence type="ECO:0000256" key="2">
    <source>
        <dbReference type="SAM" id="SignalP"/>
    </source>
</evidence>
<feature type="region of interest" description="Disordered" evidence="1">
    <location>
        <begin position="167"/>
        <end position="189"/>
    </location>
</feature>
<keyword evidence="4" id="KW-1185">Reference proteome</keyword>
<evidence type="ECO:0000256" key="1">
    <source>
        <dbReference type="SAM" id="MobiDB-lite"/>
    </source>
</evidence>
<evidence type="ECO:0000313" key="4">
    <source>
        <dbReference type="Proteomes" id="UP001400166"/>
    </source>
</evidence>
<proteinExistence type="predicted"/>
<feature type="signal peptide" evidence="2">
    <location>
        <begin position="1"/>
        <end position="23"/>
    </location>
</feature>
<feature type="chain" id="PRO_5045099296" evidence="2">
    <location>
        <begin position="24"/>
        <end position="249"/>
    </location>
</feature>
<comment type="caution">
    <text evidence="3">The sequence shown here is derived from an EMBL/GenBank/DDBJ whole genome shotgun (WGS) entry which is preliminary data.</text>
</comment>
<accession>A0ABV0C8C4</accession>
<evidence type="ECO:0000313" key="3">
    <source>
        <dbReference type="EMBL" id="MEN5390564.1"/>
    </source>
</evidence>
<reference evidence="3 4" key="1">
    <citation type="submission" date="2024-04" db="EMBL/GenBank/DDBJ databases">
        <title>WGS of bacteria from Torrens River.</title>
        <authorList>
            <person name="Wyrsch E.R."/>
            <person name="Drigo B."/>
        </authorList>
    </citation>
    <scope>NUCLEOTIDE SEQUENCE [LARGE SCALE GENOMIC DNA]</scope>
    <source>
        <strain evidence="3 4">TWI153</strain>
    </source>
</reference>
<protein>
    <submittedName>
        <fullName evidence="3">Uncharacterized protein</fullName>
    </submittedName>
</protein>